<dbReference type="Pfam" id="PF07944">
    <property type="entry name" value="Beta-AFase-like_GH127_cat"/>
    <property type="match status" value="1"/>
</dbReference>
<evidence type="ECO:0000313" key="4">
    <source>
        <dbReference type="EMBL" id="SFO85483.1"/>
    </source>
</evidence>
<reference evidence="4 5" key="1">
    <citation type="submission" date="2016-10" db="EMBL/GenBank/DDBJ databases">
        <authorList>
            <person name="de Groot N.N."/>
        </authorList>
    </citation>
    <scope>NUCLEOTIDE SEQUENCE [LARGE SCALE GENOMIC DNA]</scope>
    <source>
        <strain evidence="4 5">CGMCC 1.9157</strain>
    </source>
</reference>
<gene>
    <name evidence="4" type="ORF">SAMN04488056_11454</name>
</gene>
<dbReference type="SUPFAM" id="SSF48208">
    <property type="entry name" value="Six-hairpin glycosidases"/>
    <property type="match status" value="1"/>
</dbReference>
<accession>A0A1I5KKZ3</accession>
<dbReference type="Proteomes" id="UP000199236">
    <property type="component" value="Unassembled WGS sequence"/>
</dbReference>
<dbReference type="AlphaFoldDB" id="A0A1I5KKZ3"/>
<dbReference type="STRING" id="655353.SAMN04488056_11454"/>
<evidence type="ECO:0000259" key="1">
    <source>
        <dbReference type="Pfam" id="PF07944"/>
    </source>
</evidence>
<dbReference type="GO" id="GO:0005975">
    <property type="term" value="P:carbohydrate metabolic process"/>
    <property type="evidence" value="ECO:0007669"/>
    <property type="project" value="InterPro"/>
</dbReference>
<feature type="domain" description="Non-reducing end beta-L-arabinofuranosidase-like GH127 middle" evidence="2">
    <location>
        <begin position="436"/>
        <end position="532"/>
    </location>
</feature>
<evidence type="ECO:0000259" key="2">
    <source>
        <dbReference type="Pfam" id="PF20736"/>
    </source>
</evidence>
<dbReference type="InterPro" id="IPR049046">
    <property type="entry name" value="Beta-AFase-like_GH127_middle"/>
</dbReference>
<dbReference type="InterPro" id="IPR012878">
    <property type="entry name" value="Beta-AFase-like_GH127_cat"/>
</dbReference>
<dbReference type="InterPro" id="IPR008928">
    <property type="entry name" value="6-hairpin_glycosidase_sf"/>
</dbReference>
<feature type="domain" description="Non-reducing end beta-L-arabinofuranosidase-like GH127 catalytic" evidence="1">
    <location>
        <begin position="26"/>
        <end position="425"/>
    </location>
</feature>
<organism evidence="4 5">
    <name type="scientific">Cohaesibacter marisflavi</name>
    <dbReference type="NCBI Taxonomy" id="655353"/>
    <lineage>
        <taxon>Bacteria</taxon>
        <taxon>Pseudomonadati</taxon>
        <taxon>Pseudomonadota</taxon>
        <taxon>Alphaproteobacteria</taxon>
        <taxon>Hyphomicrobiales</taxon>
        <taxon>Cohaesibacteraceae</taxon>
    </lineage>
</organism>
<keyword evidence="5" id="KW-1185">Reference proteome</keyword>
<dbReference type="Pfam" id="PF20736">
    <property type="entry name" value="Glyco_hydro127M"/>
    <property type="match status" value="1"/>
</dbReference>
<proteinExistence type="predicted"/>
<evidence type="ECO:0000313" key="5">
    <source>
        <dbReference type="Proteomes" id="UP000199236"/>
    </source>
</evidence>
<evidence type="ECO:0008006" key="6">
    <source>
        <dbReference type="Google" id="ProtNLM"/>
    </source>
</evidence>
<dbReference type="InterPro" id="IPR049174">
    <property type="entry name" value="Beta-AFase-like"/>
</dbReference>
<dbReference type="EMBL" id="FOVR01000014">
    <property type="protein sequence ID" value="SFO85483.1"/>
    <property type="molecule type" value="Genomic_DNA"/>
</dbReference>
<feature type="domain" description="Non-reducing end beta-L-arabinofuranosidase-like GH127 C-terminal" evidence="3">
    <location>
        <begin position="536"/>
        <end position="646"/>
    </location>
</feature>
<sequence length="649" mass="74087">MKQDSPDMDAPFSRQAKRFQPIDHAHVHFTEGFWKSWQDIVRDITIPTQYKRLEEEKFLEVLDFKSPPAPLARPIQPSGLSMQHFFDSDFGKWIEAASYMLKYQRNPDIEAKIDDIVAKLSEGQMPDGYLNSWFIRREPEKRWTNLRDLHEMYSMGHLLEGAIAYFEATDKRAFLDIMLKAVDHIITQFGTEDGKLKGYDAHAEVELALMKLYRLTGEDRHLQLARYFVDERGQMPSYFDEEARKRGENPDDYVYKTYAYSQAHKPVRAQEEVEGHAVRATYLFSAMADLAFETKDPTLWIALEKLFAHMTSKLLYVTGGIGSSGDNEGFTRDFDLPNETAYAETCAAIALGFWVSRMAQIDLDSRYTDILELIAYNGALSGIARDGEHYFYENVLESHGQHRRWKWHYCPCCPTNIARFIASLGGYVYSSTDDAVAVHLYAASKADIMLSERPVRITQKTAYPWDGDIRLSLDLDESLDFTVHLRIPGWCDKASIEVNGEAINLSDVTIKGYANLTRRWQRGDEIRLILPMPTVRLYAHPDVSEDFGRVAIKRGPLVYCAEEADLGFPPQRLRLPAEAAFKASFAEDLLGGAIVLTCDALAADETNWGNGLYSKSKARMMETTLTAIPYHLWANRQKGGMMVWLQEEA</sequence>
<name>A0A1I5KKZ3_9HYPH</name>
<dbReference type="PANTHER" id="PTHR43465:SF2">
    <property type="entry name" value="DUF1680 DOMAIN PROTEIN (AFU_ORTHOLOGUE AFUA_1G08910)"/>
    <property type="match status" value="1"/>
</dbReference>
<dbReference type="Pfam" id="PF20737">
    <property type="entry name" value="Glyco_hydro127C"/>
    <property type="match status" value="1"/>
</dbReference>
<dbReference type="RefSeq" id="WP_244544793.1">
    <property type="nucleotide sequence ID" value="NZ_FOVR01000014.1"/>
</dbReference>
<protein>
    <recommendedName>
        <fullName evidence="6">DUF1680 family protein</fullName>
    </recommendedName>
</protein>
<dbReference type="PANTHER" id="PTHR43465">
    <property type="entry name" value="DUF1680 DOMAIN PROTEIN (AFU_ORTHOLOGUE AFUA_1G08910)"/>
    <property type="match status" value="1"/>
</dbReference>
<evidence type="ECO:0000259" key="3">
    <source>
        <dbReference type="Pfam" id="PF20737"/>
    </source>
</evidence>
<dbReference type="InterPro" id="IPR049049">
    <property type="entry name" value="Beta-AFase-like_GH127_C"/>
</dbReference>